<evidence type="ECO:0000256" key="1">
    <source>
        <dbReference type="SAM" id="Phobius"/>
    </source>
</evidence>
<feature type="transmembrane region" description="Helical" evidence="1">
    <location>
        <begin position="106"/>
        <end position="128"/>
    </location>
</feature>
<keyword evidence="1" id="KW-0472">Membrane</keyword>
<gene>
    <name evidence="2" type="ORF">ARMGADRAFT_1110993</name>
</gene>
<dbReference type="InParanoid" id="A0A2H3DB53"/>
<dbReference type="EMBL" id="KZ293663">
    <property type="protein sequence ID" value="PBK91024.1"/>
    <property type="molecule type" value="Genomic_DNA"/>
</dbReference>
<name>A0A2H3DB53_ARMGA</name>
<organism evidence="2 3">
    <name type="scientific">Armillaria gallica</name>
    <name type="common">Bulbous honey fungus</name>
    <name type="synonym">Armillaria bulbosa</name>
    <dbReference type="NCBI Taxonomy" id="47427"/>
    <lineage>
        <taxon>Eukaryota</taxon>
        <taxon>Fungi</taxon>
        <taxon>Dikarya</taxon>
        <taxon>Basidiomycota</taxon>
        <taxon>Agaricomycotina</taxon>
        <taxon>Agaricomycetes</taxon>
        <taxon>Agaricomycetidae</taxon>
        <taxon>Agaricales</taxon>
        <taxon>Marasmiineae</taxon>
        <taxon>Physalacriaceae</taxon>
        <taxon>Armillaria</taxon>
    </lineage>
</organism>
<feature type="transmembrane region" description="Helical" evidence="1">
    <location>
        <begin position="140"/>
        <end position="162"/>
    </location>
</feature>
<dbReference type="AlphaFoldDB" id="A0A2H3DB53"/>
<evidence type="ECO:0000313" key="3">
    <source>
        <dbReference type="Proteomes" id="UP000217790"/>
    </source>
</evidence>
<keyword evidence="1" id="KW-1133">Transmembrane helix</keyword>
<reference evidence="3" key="1">
    <citation type="journal article" date="2017" name="Nat. Ecol. Evol.">
        <title>Genome expansion and lineage-specific genetic innovations in the forest pathogenic fungi Armillaria.</title>
        <authorList>
            <person name="Sipos G."/>
            <person name="Prasanna A.N."/>
            <person name="Walter M.C."/>
            <person name="O'Connor E."/>
            <person name="Balint B."/>
            <person name="Krizsan K."/>
            <person name="Kiss B."/>
            <person name="Hess J."/>
            <person name="Varga T."/>
            <person name="Slot J."/>
            <person name="Riley R."/>
            <person name="Boka B."/>
            <person name="Rigling D."/>
            <person name="Barry K."/>
            <person name="Lee J."/>
            <person name="Mihaltcheva S."/>
            <person name="LaButti K."/>
            <person name="Lipzen A."/>
            <person name="Waldron R."/>
            <person name="Moloney N.M."/>
            <person name="Sperisen C."/>
            <person name="Kredics L."/>
            <person name="Vagvoelgyi C."/>
            <person name="Patrignani A."/>
            <person name="Fitzpatrick D."/>
            <person name="Nagy I."/>
            <person name="Doyle S."/>
            <person name="Anderson J.B."/>
            <person name="Grigoriev I.V."/>
            <person name="Gueldener U."/>
            <person name="Muensterkoetter M."/>
            <person name="Nagy L.G."/>
        </authorList>
    </citation>
    <scope>NUCLEOTIDE SEQUENCE [LARGE SCALE GENOMIC DNA]</scope>
    <source>
        <strain evidence="3">Ar21-2</strain>
    </source>
</reference>
<protein>
    <submittedName>
        <fullName evidence="2">Uncharacterized protein</fullName>
    </submittedName>
</protein>
<evidence type="ECO:0000313" key="2">
    <source>
        <dbReference type="EMBL" id="PBK91024.1"/>
    </source>
</evidence>
<accession>A0A2H3DB53</accession>
<keyword evidence="3" id="KW-1185">Reference proteome</keyword>
<proteinExistence type="predicted"/>
<sequence length="258" mass="28988">MLRLRAFAILSSSECIYLFDDFVTANCLNVVLAQLSVSHPTASFHHALSLAPLLFLCQAGADRESWHLCKARRVPIPSLPPFTLSAVPMSLQPKTQSFLNSAQPSLLSILFFCITIQGPFGITVITISGEFTTRFESERVLSSITALWNVSLTTLTMFWYWYPDIHQLMIMNMAVTSEFGDASGHAFKEEYRPGIDAFSTKNTSKALWHKCNHRISDLCSNPRGHNRMDEGRSFLVPGPCVRFCDYVVWCSTTFKMLG</sequence>
<dbReference type="Proteomes" id="UP000217790">
    <property type="component" value="Unassembled WGS sequence"/>
</dbReference>
<keyword evidence="1" id="KW-0812">Transmembrane</keyword>